<feature type="transmembrane region" description="Helical" evidence="1">
    <location>
        <begin position="67"/>
        <end position="85"/>
    </location>
</feature>
<dbReference type="RefSeq" id="WP_389221808.1">
    <property type="nucleotide sequence ID" value="NZ_JBIACJ010000009.1"/>
</dbReference>
<name>A0ABW6K4X4_9BACI</name>
<feature type="transmembrane region" description="Helical" evidence="1">
    <location>
        <begin position="127"/>
        <end position="148"/>
    </location>
</feature>
<dbReference type="EMBL" id="JBIACJ010000009">
    <property type="protein sequence ID" value="MFE8697913.1"/>
    <property type="molecule type" value="Genomic_DNA"/>
</dbReference>
<keyword evidence="3" id="KW-1185">Reference proteome</keyword>
<keyword evidence="1" id="KW-0472">Membrane</keyword>
<evidence type="ECO:0000256" key="1">
    <source>
        <dbReference type="SAM" id="Phobius"/>
    </source>
</evidence>
<evidence type="ECO:0008006" key="4">
    <source>
        <dbReference type="Google" id="ProtNLM"/>
    </source>
</evidence>
<evidence type="ECO:0000313" key="2">
    <source>
        <dbReference type="EMBL" id="MFE8697913.1"/>
    </source>
</evidence>
<reference evidence="2 3" key="1">
    <citation type="submission" date="2024-08" db="EMBL/GenBank/DDBJ databases">
        <title>Two novel Cytobacillus novel species.</title>
        <authorList>
            <person name="Liu G."/>
        </authorList>
    </citation>
    <scope>NUCLEOTIDE SEQUENCE [LARGE SCALE GENOMIC DNA]</scope>
    <source>
        <strain evidence="2 3">FJAT-53684</strain>
    </source>
</reference>
<keyword evidence="1" id="KW-1133">Transmembrane helix</keyword>
<proteinExistence type="predicted"/>
<keyword evidence="1" id="KW-0812">Transmembrane</keyword>
<feature type="transmembrane region" description="Helical" evidence="1">
    <location>
        <begin position="31"/>
        <end position="55"/>
    </location>
</feature>
<protein>
    <recommendedName>
        <fullName evidence="4">DUF4281 domain-containing protein</fullName>
    </recommendedName>
</protein>
<feature type="transmembrane region" description="Helical" evidence="1">
    <location>
        <begin position="97"/>
        <end position="115"/>
    </location>
</feature>
<sequence>MKPISKLEAVLWSIALPGFSQLLSGQLLKGILFVVLEFIINMLSNFNSAIMYSFMGEINEAIQVIDFQWLMFYPCLYMFAMWDAYRIALNDKEELSFLPFVFCAYFVTVGLMYSTRLTIFGILFGPVFLPMLFLIPGLLVGFTLRWIILSVRKYQKLN</sequence>
<gene>
    <name evidence="2" type="ORF">ACFYKT_16350</name>
</gene>
<organism evidence="2 3">
    <name type="scientific">Cytobacillus mangrovibacter</name>
    <dbReference type="NCBI Taxonomy" id="3299024"/>
    <lineage>
        <taxon>Bacteria</taxon>
        <taxon>Bacillati</taxon>
        <taxon>Bacillota</taxon>
        <taxon>Bacilli</taxon>
        <taxon>Bacillales</taxon>
        <taxon>Bacillaceae</taxon>
        <taxon>Cytobacillus</taxon>
    </lineage>
</organism>
<dbReference type="Proteomes" id="UP001601058">
    <property type="component" value="Unassembled WGS sequence"/>
</dbReference>
<evidence type="ECO:0000313" key="3">
    <source>
        <dbReference type="Proteomes" id="UP001601058"/>
    </source>
</evidence>
<comment type="caution">
    <text evidence="2">The sequence shown here is derived from an EMBL/GenBank/DDBJ whole genome shotgun (WGS) entry which is preliminary data.</text>
</comment>
<accession>A0ABW6K4X4</accession>